<keyword evidence="1" id="KW-0472">Membrane</keyword>
<evidence type="ECO:0000256" key="1">
    <source>
        <dbReference type="SAM" id="Phobius"/>
    </source>
</evidence>
<dbReference type="EMBL" id="JANYMP010000004">
    <property type="protein sequence ID" value="MCS7477427.1"/>
    <property type="molecule type" value="Genomic_DNA"/>
</dbReference>
<evidence type="ECO:0000313" key="2">
    <source>
        <dbReference type="EMBL" id="MCS7477427.1"/>
    </source>
</evidence>
<comment type="caution">
    <text evidence="2">The sequence shown here is derived from an EMBL/GenBank/DDBJ whole genome shotgun (WGS) entry which is preliminary data.</text>
</comment>
<dbReference type="Proteomes" id="UP001141259">
    <property type="component" value="Unassembled WGS sequence"/>
</dbReference>
<keyword evidence="3" id="KW-1185">Reference proteome</keyword>
<feature type="transmembrane region" description="Helical" evidence="1">
    <location>
        <begin position="161"/>
        <end position="179"/>
    </location>
</feature>
<proteinExistence type="predicted"/>
<evidence type="ECO:0000313" key="3">
    <source>
        <dbReference type="Proteomes" id="UP001141259"/>
    </source>
</evidence>
<keyword evidence="1" id="KW-0812">Transmembrane</keyword>
<organism evidence="2 3">
    <name type="scientific">Umezawaea endophytica</name>
    <dbReference type="NCBI Taxonomy" id="1654476"/>
    <lineage>
        <taxon>Bacteria</taxon>
        <taxon>Bacillati</taxon>
        <taxon>Actinomycetota</taxon>
        <taxon>Actinomycetes</taxon>
        <taxon>Pseudonocardiales</taxon>
        <taxon>Pseudonocardiaceae</taxon>
        <taxon>Umezawaea</taxon>
    </lineage>
</organism>
<dbReference type="AlphaFoldDB" id="A0A9X2VJV7"/>
<sequence>MRWLTLYARSRQIPVALASALVTTFAVWAITDPPNPAMAALSVVSAVGVLAIGLTGQDPHLDRTAAIRWFPRRVAHVVLIAAVASALLLAFTTDLAPAAFVLRAGAGLAGLAALAAAAFGGQHAWTLPLGWFAISFFIPRSDEVPVHVATWLFQAPDNTPAAWTAGVLGVVGTTTYALARPRR</sequence>
<dbReference type="RefSeq" id="WP_259622932.1">
    <property type="nucleotide sequence ID" value="NZ_JANYMP010000004.1"/>
</dbReference>
<feature type="transmembrane region" description="Helical" evidence="1">
    <location>
        <begin position="74"/>
        <end position="92"/>
    </location>
</feature>
<feature type="transmembrane region" description="Helical" evidence="1">
    <location>
        <begin position="98"/>
        <end position="117"/>
    </location>
</feature>
<reference evidence="2" key="1">
    <citation type="submission" date="2022-08" db="EMBL/GenBank/DDBJ databases">
        <authorList>
            <person name="Tistechok S."/>
            <person name="Samborskyy M."/>
            <person name="Roman I."/>
        </authorList>
    </citation>
    <scope>NUCLEOTIDE SEQUENCE</scope>
    <source>
        <strain evidence="2">DSM 103496</strain>
    </source>
</reference>
<gene>
    <name evidence="2" type="ORF">NZH93_11235</name>
</gene>
<name>A0A9X2VJV7_9PSEU</name>
<keyword evidence="1" id="KW-1133">Transmembrane helix</keyword>
<protein>
    <submittedName>
        <fullName evidence="2">Uncharacterized protein</fullName>
    </submittedName>
</protein>
<feature type="transmembrane region" description="Helical" evidence="1">
    <location>
        <begin position="12"/>
        <end position="31"/>
    </location>
</feature>
<accession>A0A9X2VJV7</accession>